<evidence type="ECO:0000256" key="6">
    <source>
        <dbReference type="ARBA" id="ARBA00022989"/>
    </source>
</evidence>
<dbReference type="GO" id="GO:0005886">
    <property type="term" value="C:plasma membrane"/>
    <property type="evidence" value="ECO:0007669"/>
    <property type="project" value="UniProtKB-SubCell"/>
</dbReference>
<comment type="subunit">
    <text evidence="9">The complex comprises the extracytoplasmic solute receptor protein and the two transmembrane proteins.</text>
</comment>
<keyword evidence="2 9" id="KW-0813">Transport</keyword>
<dbReference type="InterPro" id="IPR055348">
    <property type="entry name" value="DctQ"/>
</dbReference>
<reference evidence="11" key="1">
    <citation type="submission" date="2020-05" db="EMBL/GenBank/DDBJ databases">
        <title>Identification of trans-AT polyketide cluster in two marine bacteria, producers of a novel glutaramide-containing polyketide sesbanimide D and analogs.</title>
        <authorList>
            <person name="Kacar D."/>
            <person name="Rodriguez P."/>
            <person name="Canedo L."/>
            <person name="Gonzalez E."/>
            <person name="Galan B."/>
            <person name="De La Calle F."/>
            <person name="Garcia J.L."/>
        </authorList>
    </citation>
    <scope>NUCLEOTIDE SEQUENCE</scope>
    <source>
        <strain evidence="11">PHM038</strain>
    </source>
</reference>
<feature type="transmembrane region" description="Helical" evidence="9">
    <location>
        <begin position="20"/>
        <end position="44"/>
    </location>
</feature>
<feature type="transmembrane region" description="Helical" evidence="9">
    <location>
        <begin position="136"/>
        <end position="159"/>
    </location>
</feature>
<keyword evidence="5 9" id="KW-0812">Transmembrane</keyword>
<dbReference type="AlphaFoldDB" id="A0A926NYT3"/>
<dbReference type="InterPro" id="IPR007387">
    <property type="entry name" value="TRAP_DctQ"/>
</dbReference>
<evidence type="ECO:0000256" key="7">
    <source>
        <dbReference type="ARBA" id="ARBA00023136"/>
    </source>
</evidence>
<evidence type="ECO:0000256" key="3">
    <source>
        <dbReference type="ARBA" id="ARBA00022475"/>
    </source>
</evidence>
<accession>A0A926NYT3</accession>
<comment type="similarity">
    <text evidence="8 9">Belongs to the TRAP transporter small permease family.</text>
</comment>
<gene>
    <name evidence="11" type="ORF">HK439_08140</name>
</gene>
<dbReference type="PANTHER" id="PTHR35011">
    <property type="entry name" value="2,3-DIKETO-L-GULONATE TRAP TRANSPORTER SMALL PERMEASE PROTEIN YIAM"/>
    <property type="match status" value="1"/>
</dbReference>
<keyword evidence="7 9" id="KW-0472">Membrane</keyword>
<dbReference type="Proteomes" id="UP000598467">
    <property type="component" value="Unassembled WGS sequence"/>
</dbReference>
<evidence type="ECO:0000313" key="12">
    <source>
        <dbReference type="Proteomes" id="UP000598467"/>
    </source>
</evidence>
<evidence type="ECO:0000256" key="1">
    <source>
        <dbReference type="ARBA" id="ARBA00004429"/>
    </source>
</evidence>
<dbReference type="Pfam" id="PF04290">
    <property type="entry name" value="DctQ"/>
    <property type="match status" value="1"/>
</dbReference>
<feature type="domain" description="Tripartite ATP-independent periplasmic transporters DctQ component" evidence="10">
    <location>
        <begin position="33"/>
        <end position="163"/>
    </location>
</feature>
<keyword evidence="6 9" id="KW-1133">Transmembrane helix</keyword>
<name>A0A926NYT3_9HYPH</name>
<evidence type="ECO:0000256" key="2">
    <source>
        <dbReference type="ARBA" id="ARBA00022448"/>
    </source>
</evidence>
<organism evidence="11 12">
    <name type="scientific">Roseibium aggregatum</name>
    <dbReference type="NCBI Taxonomy" id="187304"/>
    <lineage>
        <taxon>Bacteria</taxon>
        <taxon>Pseudomonadati</taxon>
        <taxon>Pseudomonadota</taxon>
        <taxon>Alphaproteobacteria</taxon>
        <taxon>Hyphomicrobiales</taxon>
        <taxon>Stappiaceae</taxon>
        <taxon>Roseibium</taxon>
    </lineage>
</organism>
<dbReference type="GO" id="GO:0015740">
    <property type="term" value="P:C4-dicarboxylate transport"/>
    <property type="evidence" value="ECO:0007669"/>
    <property type="project" value="TreeGrafter"/>
</dbReference>
<evidence type="ECO:0000256" key="5">
    <source>
        <dbReference type="ARBA" id="ARBA00022692"/>
    </source>
</evidence>
<dbReference type="EMBL" id="JABFCZ010000008">
    <property type="protein sequence ID" value="MBD1546228.1"/>
    <property type="molecule type" value="Genomic_DNA"/>
</dbReference>
<keyword evidence="4 9" id="KW-0997">Cell inner membrane</keyword>
<evidence type="ECO:0000259" key="10">
    <source>
        <dbReference type="Pfam" id="PF04290"/>
    </source>
</evidence>
<dbReference type="PANTHER" id="PTHR35011:SF2">
    <property type="entry name" value="2,3-DIKETO-L-GULONATE TRAP TRANSPORTER SMALL PERMEASE PROTEIN YIAM"/>
    <property type="match status" value="1"/>
</dbReference>
<proteinExistence type="inferred from homology"/>
<protein>
    <recommendedName>
        <fullName evidence="9">TRAP transporter small permease protein</fullName>
    </recommendedName>
</protein>
<evidence type="ECO:0000256" key="9">
    <source>
        <dbReference type="RuleBase" id="RU369079"/>
    </source>
</evidence>
<dbReference type="RefSeq" id="WP_190290904.1">
    <property type="nucleotide sequence ID" value="NZ_JABFCZ010000008.1"/>
</dbReference>
<evidence type="ECO:0000313" key="11">
    <source>
        <dbReference type="EMBL" id="MBD1546228.1"/>
    </source>
</evidence>
<comment type="subcellular location">
    <subcellularLocation>
        <location evidence="1 9">Cell inner membrane</location>
        <topology evidence="1 9">Multi-pass membrane protein</topology>
    </subcellularLocation>
</comment>
<feature type="transmembrane region" description="Helical" evidence="9">
    <location>
        <begin position="94"/>
        <end position="116"/>
    </location>
</feature>
<evidence type="ECO:0000256" key="8">
    <source>
        <dbReference type="ARBA" id="ARBA00038436"/>
    </source>
</evidence>
<dbReference type="GO" id="GO:0022857">
    <property type="term" value="F:transmembrane transporter activity"/>
    <property type="evidence" value="ECO:0007669"/>
    <property type="project" value="UniProtKB-UniRule"/>
</dbReference>
<comment type="function">
    <text evidence="9">Part of the tripartite ATP-independent periplasmic (TRAP) transport system.</text>
</comment>
<keyword evidence="3" id="KW-1003">Cell membrane</keyword>
<sequence length="170" mass="18639">MKTAKQELARSTPVEWAVRLLTLLSSLALGLLLVATFAGVIMRYVFEAPILGGNEIIQLASVVLVMLAMPAAARDEIHIRVDVFDHKIGRYGRLLGDILSRGIAIYILAMLAMRSWKKLADAAEYGDATNMLQIPLWPFYGLLVLGAALYAIVLLLQLIDILRAGARHGE</sequence>
<evidence type="ECO:0000256" key="4">
    <source>
        <dbReference type="ARBA" id="ARBA00022519"/>
    </source>
</evidence>
<comment type="caution">
    <text evidence="11">The sequence shown here is derived from an EMBL/GenBank/DDBJ whole genome shotgun (WGS) entry which is preliminary data.</text>
</comment>
<feature type="transmembrane region" description="Helical" evidence="9">
    <location>
        <begin position="56"/>
        <end position="73"/>
    </location>
</feature>